<dbReference type="PANTHER" id="PTHR36132:SF1">
    <property type="entry name" value="TRANSMEMBRANE PROTEIN 221"/>
    <property type="match status" value="1"/>
</dbReference>
<feature type="region of interest" description="Disordered" evidence="1">
    <location>
        <begin position="51"/>
        <end position="87"/>
    </location>
</feature>
<feature type="compositionally biased region" description="Basic and acidic residues" evidence="1">
    <location>
        <begin position="74"/>
        <end position="87"/>
    </location>
</feature>
<keyword evidence="2" id="KW-1133">Transmembrane helix</keyword>
<feature type="non-terminal residue" evidence="3">
    <location>
        <position position="1"/>
    </location>
</feature>
<evidence type="ECO:0000313" key="3">
    <source>
        <dbReference type="EMBL" id="NWU87487.1"/>
    </source>
</evidence>
<accession>A0A7K6AD71</accession>
<keyword evidence="2" id="KW-0472">Membrane</keyword>
<reference evidence="3 4" key="1">
    <citation type="submission" date="2019-09" db="EMBL/GenBank/DDBJ databases">
        <title>Bird 10,000 Genomes (B10K) Project - Family phase.</title>
        <authorList>
            <person name="Zhang G."/>
        </authorList>
    </citation>
    <scope>NUCLEOTIDE SEQUENCE [LARGE SCALE GENOMIC DNA]</scope>
    <source>
        <strain evidence="3">B10K-DU-028-75</strain>
        <tissue evidence="3">Mixed tissue sample</tissue>
    </source>
</reference>
<dbReference type="EMBL" id="VZRK01000712">
    <property type="protein sequence ID" value="NWU87487.1"/>
    <property type="molecule type" value="Genomic_DNA"/>
</dbReference>
<dbReference type="Proteomes" id="UP000550309">
    <property type="component" value="Unassembled WGS sequence"/>
</dbReference>
<protein>
    <submittedName>
        <fullName evidence="3">TM221 protein</fullName>
    </submittedName>
</protein>
<proteinExistence type="predicted"/>
<evidence type="ECO:0000313" key="4">
    <source>
        <dbReference type="Proteomes" id="UP000550309"/>
    </source>
</evidence>
<feature type="region of interest" description="Disordered" evidence="1">
    <location>
        <begin position="105"/>
        <end position="126"/>
    </location>
</feature>
<comment type="caution">
    <text evidence="3">The sequence shown here is derived from an EMBL/GenBank/DDBJ whole genome shotgun (WGS) entry which is preliminary data.</text>
</comment>
<dbReference type="AlphaFoldDB" id="A0A7K6AD71"/>
<keyword evidence="2" id="KW-0812">Transmembrane</keyword>
<feature type="non-terminal residue" evidence="3">
    <location>
        <position position="165"/>
    </location>
</feature>
<evidence type="ECO:0000256" key="1">
    <source>
        <dbReference type="SAM" id="MobiDB-lite"/>
    </source>
</evidence>
<evidence type="ECO:0000256" key="2">
    <source>
        <dbReference type="SAM" id="Phobius"/>
    </source>
</evidence>
<dbReference type="OrthoDB" id="8873919at2759"/>
<dbReference type="InterPro" id="IPR053101">
    <property type="entry name" value="TM221"/>
</dbReference>
<keyword evidence="4" id="KW-1185">Reference proteome</keyword>
<dbReference type="PANTHER" id="PTHR36132">
    <property type="entry name" value="TRANSMEMBRANE PROTEIN 221"/>
    <property type="match status" value="1"/>
</dbReference>
<name>A0A7K6AD71_ONYCO</name>
<gene>
    <name evidence="3" type="primary">Tmem221</name>
    <name evidence="3" type="ORF">ONYCOR_R15684</name>
</gene>
<sequence length="165" mass="17108">FLPALGLHVLMVLDLGAGVPAACILFSGLLVLLLTVSHALLQALRVSRHGPPGAPPGLYGNDSARRGHCSASHPAEDGAEPRPCPDSHRAFPFAAFPDGRSLLGSAASTTPSCSGREGPGQPPLHRTLSVESGLLQAQGKAWNIITQEMGHVMARKSPSKDSTLV</sequence>
<feature type="transmembrane region" description="Helical" evidence="2">
    <location>
        <begin position="15"/>
        <end position="41"/>
    </location>
</feature>
<organism evidence="3 4">
    <name type="scientific">Onychorhynchus coronatus</name>
    <name type="common">Royal flycatcher</name>
    <dbReference type="NCBI Taxonomy" id="360224"/>
    <lineage>
        <taxon>Eukaryota</taxon>
        <taxon>Metazoa</taxon>
        <taxon>Chordata</taxon>
        <taxon>Craniata</taxon>
        <taxon>Vertebrata</taxon>
        <taxon>Euteleostomi</taxon>
        <taxon>Archelosauria</taxon>
        <taxon>Archosauria</taxon>
        <taxon>Dinosauria</taxon>
        <taxon>Saurischia</taxon>
        <taxon>Theropoda</taxon>
        <taxon>Coelurosauria</taxon>
        <taxon>Aves</taxon>
        <taxon>Neognathae</taxon>
        <taxon>Neoaves</taxon>
        <taxon>Telluraves</taxon>
        <taxon>Australaves</taxon>
        <taxon>Passeriformes</taxon>
        <taxon>Tyrannidae</taxon>
        <taxon>Onychorhynchus</taxon>
    </lineage>
</organism>